<keyword evidence="1" id="KW-0229">DNA integration</keyword>
<dbReference type="HOGENOM" id="CLU_047407_5_0_6"/>
<keyword evidence="3" id="KW-0233">DNA recombination</keyword>
<keyword evidence="2 4" id="KW-0238">DNA-binding</keyword>
<evidence type="ECO:0000259" key="5">
    <source>
        <dbReference type="PROSITE" id="PS51898"/>
    </source>
</evidence>
<dbReference type="Gene3D" id="1.10.150.130">
    <property type="match status" value="1"/>
</dbReference>
<dbReference type="InterPro" id="IPR010998">
    <property type="entry name" value="Integrase_recombinase_N"/>
</dbReference>
<dbReference type="PROSITE" id="PS51900">
    <property type="entry name" value="CB"/>
    <property type="match status" value="1"/>
</dbReference>
<dbReference type="InterPro" id="IPR050090">
    <property type="entry name" value="Tyrosine_recombinase_XerCD"/>
</dbReference>
<dbReference type="Gene3D" id="1.10.443.10">
    <property type="entry name" value="Intergrase catalytic core"/>
    <property type="match status" value="1"/>
</dbReference>
<protein>
    <submittedName>
        <fullName evidence="7">Integrase family protein</fullName>
    </submittedName>
</protein>
<dbReference type="STRING" id="398579.Spea_2094"/>
<dbReference type="EMBL" id="CP000851">
    <property type="protein sequence ID" value="ABV87414.1"/>
    <property type="molecule type" value="Genomic_DNA"/>
</dbReference>
<dbReference type="CDD" id="cd00799">
    <property type="entry name" value="INT_Cre_C"/>
    <property type="match status" value="1"/>
</dbReference>
<sequence length="400" mass="46391">MLDLTSLLQIKAKDLKMNSEQNFPEIEGFSQIEDSDLIENAPQEVAIVDGESALTRFNSGLAESRTSQFDHNEKFFKEQQLPISILDDYKSAAGETQYEISANTRRVYRSSFTIFKNYCDQHNLSPLPADPRSVISFIGHQKELYQEKNGHQLSKQTINTRLAAIRFFHIQAALHSPTEHPLVIRVMRGLMRNQYRHVSDYDQQPITYDELEMLLAVIDQQPKELTRLRDKAILQLGLQGGFRRSELAEVRIEHISFLREKLKVRVPYSKSNQQGQREWKDLPKQELFSAYDAVQQWLDATKIKQGHLFRSLSRDGNSVREYQITQEKIGKGFLKGDDIYQMIKKYCDKAGLNSRFYGAHSLRSGCVTQLHENDKDHLYIMARTGHTDPRSLRHYLKPKD</sequence>
<dbReference type="PROSITE" id="PS51898">
    <property type="entry name" value="TYR_RECOMBINASE"/>
    <property type="match status" value="1"/>
</dbReference>
<evidence type="ECO:0000313" key="7">
    <source>
        <dbReference type="EMBL" id="ABV87414.1"/>
    </source>
</evidence>
<proteinExistence type="predicted"/>
<evidence type="ECO:0000256" key="3">
    <source>
        <dbReference type="ARBA" id="ARBA00023172"/>
    </source>
</evidence>
<dbReference type="SUPFAM" id="SSF56349">
    <property type="entry name" value="DNA breaking-rejoining enzymes"/>
    <property type="match status" value="1"/>
</dbReference>
<dbReference type="PANTHER" id="PTHR30349">
    <property type="entry name" value="PHAGE INTEGRASE-RELATED"/>
    <property type="match status" value="1"/>
</dbReference>
<name>A8H4C7_SHEPA</name>
<dbReference type="InterPro" id="IPR044068">
    <property type="entry name" value="CB"/>
</dbReference>
<feature type="domain" description="Tyr recombinase" evidence="5">
    <location>
        <begin position="201"/>
        <end position="400"/>
    </location>
</feature>
<organism evidence="7 8">
    <name type="scientific">Shewanella pealeana (strain ATCC 700345 / ANG-SQ1)</name>
    <dbReference type="NCBI Taxonomy" id="398579"/>
    <lineage>
        <taxon>Bacteria</taxon>
        <taxon>Pseudomonadati</taxon>
        <taxon>Pseudomonadota</taxon>
        <taxon>Gammaproteobacteria</taxon>
        <taxon>Alteromonadales</taxon>
        <taxon>Shewanellaceae</taxon>
        <taxon>Shewanella</taxon>
    </lineage>
</organism>
<dbReference type="PANTHER" id="PTHR30349:SF90">
    <property type="entry name" value="TYROSINE RECOMBINASE XERD"/>
    <property type="match status" value="1"/>
</dbReference>
<reference evidence="7 8" key="1">
    <citation type="submission" date="2007-10" db="EMBL/GenBank/DDBJ databases">
        <title>Complete sequence of Shewanella pealeana ATCC 700345.</title>
        <authorList>
            <consortium name="US DOE Joint Genome Institute"/>
            <person name="Copeland A."/>
            <person name="Lucas S."/>
            <person name="Lapidus A."/>
            <person name="Barry K."/>
            <person name="Glavina del Rio T."/>
            <person name="Dalin E."/>
            <person name="Tice H."/>
            <person name="Pitluck S."/>
            <person name="Chertkov O."/>
            <person name="Brettin T."/>
            <person name="Bruce D."/>
            <person name="Detter J.C."/>
            <person name="Han C."/>
            <person name="Schmutz J."/>
            <person name="Larimer F."/>
            <person name="Land M."/>
            <person name="Hauser L."/>
            <person name="Kyrpides N."/>
            <person name="Kim E."/>
            <person name="Zhao J.-S.Z."/>
            <person name="Manno D."/>
            <person name="Hawari J."/>
            <person name="Richardson P."/>
        </authorList>
    </citation>
    <scope>NUCLEOTIDE SEQUENCE [LARGE SCALE GENOMIC DNA]</scope>
    <source>
        <strain evidence="8">ATCC 700345 / ANG-SQ1</strain>
    </source>
</reference>
<dbReference type="Proteomes" id="UP000002608">
    <property type="component" value="Chromosome"/>
</dbReference>
<dbReference type="InterPro" id="IPR013762">
    <property type="entry name" value="Integrase-like_cat_sf"/>
</dbReference>
<evidence type="ECO:0000313" key="8">
    <source>
        <dbReference type="Proteomes" id="UP000002608"/>
    </source>
</evidence>
<dbReference type="GO" id="GO:0003677">
    <property type="term" value="F:DNA binding"/>
    <property type="evidence" value="ECO:0007669"/>
    <property type="project" value="UniProtKB-UniRule"/>
</dbReference>
<evidence type="ECO:0000256" key="1">
    <source>
        <dbReference type="ARBA" id="ARBA00022908"/>
    </source>
</evidence>
<dbReference type="InterPro" id="IPR004107">
    <property type="entry name" value="Integrase_SAM-like_N"/>
</dbReference>
<evidence type="ECO:0000256" key="2">
    <source>
        <dbReference type="ARBA" id="ARBA00023125"/>
    </source>
</evidence>
<dbReference type="eggNOG" id="COG0582">
    <property type="taxonomic scope" value="Bacteria"/>
</dbReference>
<dbReference type="InterPro" id="IPR002104">
    <property type="entry name" value="Integrase_catalytic"/>
</dbReference>
<gene>
    <name evidence="7" type="ordered locus">Spea_2094</name>
</gene>
<dbReference type="Pfam" id="PF02899">
    <property type="entry name" value="Phage_int_SAM_1"/>
    <property type="match status" value="1"/>
</dbReference>
<dbReference type="AlphaFoldDB" id="A8H4C7"/>
<evidence type="ECO:0000259" key="6">
    <source>
        <dbReference type="PROSITE" id="PS51900"/>
    </source>
</evidence>
<dbReference type="SUPFAM" id="SSF47823">
    <property type="entry name" value="lambda integrase-like, N-terminal domain"/>
    <property type="match status" value="1"/>
</dbReference>
<dbReference type="Pfam" id="PF00589">
    <property type="entry name" value="Phage_integrase"/>
    <property type="match status" value="1"/>
</dbReference>
<keyword evidence="8" id="KW-1185">Reference proteome</keyword>
<dbReference type="KEGG" id="spl:Spea_2094"/>
<evidence type="ECO:0000256" key="4">
    <source>
        <dbReference type="PROSITE-ProRule" id="PRU01248"/>
    </source>
</evidence>
<dbReference type="GO" id="GO:0015074">
    <property type="term" value="P:DNA integration"/>
    <property type="evidence" value="ECO:0007669"/>
    <property type="project" value="UniProtKB-KW"/>
</dbReference>
<feature type="domain" description="Core-binding (CB)" evidence="6">
    <location>
        <begin position="77"/>
        <end position="173"/>
    </location>
</feature>
<accession>A8H4C7</accession>
<dbReference type="InterPro" id="IPR011010">
    <property type="entry name" value="DNA_brk_join_enz"/>
</dbReference>
<dbReference type="GO" id="GO:0006310">
    <property type="term" value="P:DNA recombination"/>
    <property type="evidence" value="ECO:0007669"/>
    <property type="project" value="UniProtKB-KW"/>
</dbReference>